<dbReference type="Proteomes" id="UP000326268">
    <property type="component" value="Unassembled WGS sequence"/>
</dbReference>
<evidence type="ECO:0000256" key="2">
    <source>
        <dbReference type="ARBA" id="ARBA00022723"/>
    </source>
</evidence>
<keyword evidence="3" id="KW-0862">Zinc</keyword>
<comment type="similarity">
    <text evidence="1">Belongs to the Gfa family.</text>
</comment>
<dbReference type="GO" id="GO:0046872">
    <property type="term" value="F:metal ion binding"/>
    <property type="evidence" value="ECO:0007669"/>
    <property type="project" value="UniProtKB-KW"/>
</dbReference>
<keyword evidence="7" id="KW-1185">Reference proteome</keyword>
<dbReference type="EMBL" id="ML737703">
    <property type="protein sequence ID" value="KAE8362445.1"/>
    <property type="molecule type" value="Genomic_DNA"/>
</dbReference>
<keyword evidence="2" id="KW-0479">Metal-binding</keyword>
<feature type="domain" description="CENP-V/GFA" evidence="5">
    <location>
        <begin position="3"/>
        <end position="116"/>
    </location>
</feature>
<dbReference type="AlphaFoldDB" id="A0A5N6ZYF1"/>
<gene>
    <name evidence="6" type="ORF">BDV27DRAFT_146946</name>
</gene>
<dbReference type="RefSeq" id="XP_031925526.1">
    <property type="nucleotide sequence ID" value="XM_032070661.1"/>
</dbReference>
<organism evidence="6 7">
    <name type="scientific">Aspergillus caelatus</name>
    <dbReference type="NCBI Taxonomy" id="61420"/>
    <lineage>
        <taxon>Eukaryota</taxon>
        <taxon>Fungi</taxon>
        <taxon>Dikarya</taxon>
        <taxon>Ascomycota</taxon>
        <taxon>Pezizomycotina</taxon>
        <taxon>Eurotiomycetes</taxon>
        <taxon>Eurotiomycetidae</taxon>
        <taxon>Eurotiales</taxon>
        <taxon>Aspergillaceae</taxon>
        <taxon>Aspergillus</taxon>
        <taxon>Aspergillus subgen. Circumdati</taxon>
    </lineage>
</organism>
<name>A0A5N6ZYF1_9EURO</name>
<sequence length="136" mass="15110">MPFTGHCLCGAVTYVANVSEPDLVAYCHCDDCQRQSGSTYSSFIIVPKNKVIINGQIQTFTNKGSSGLPVHRQFCLQCGRPLFDEALSAPNEIAIKSGSLSVQQKERLQPTAEFWTANKLQFCGEHLSNAYWYMPE</sequence>
<reference evidence="6 7" key="1">
    <citation type="submission" date="2019-04" db="EMBL/GenBank/DDBJ databases">
        <title>Friends and foes A comparative genomics studyof 23 Aspergillus species from section Flavi.</title>
        <authorList>
            <consortium name="DOE Joint Genome Institute"/>
            <person name="Kjaerbolling I."/>
            <person name="Vesth T."/>
            <person name="Frisvad J.C."/>
            <person name="Nybo J.L."/>
            <person name="Theobald S."/>
            <person name="Kildgaard S."/>
            <person name="Isbrandt T."/>
            <person name="Kuo A."/>
            <person name="Sato A."/>
            <person name="Lyhne E.K."/>
            <person name="Kogle M.E."/>
            <person name="Wiebenga A."/>
            <person name="Kun R.S."/>
            <person name="Lubbers R.J."/>
            <person name="Makela M.R."/>
            <person name="Barry K."/>
            <person name="Chovatia M."/>
            <person name="Clum A."/>
            <person name="Daum C."/>
            <person name="Haridas S."/>
            <person name="He G."/>
            <person name="LaButti K."/>
            <person name="Lipzen A."/>
            <person name="Mondo S."/>
            <person name="Riley R."/>
            <person name="Salamov A."/>
            <person name="Simmons B.A."/>
            <person name="Magnuson J.K."/>
            <person name="Henrissat B."/>
            <person name="Mortensen U.H."/>
            <person name="Larsen T.O."/>
            <person name="Devries R.P."/>
            <person name="Grigoriev I.V."/>
            <person name="Machida M."/>
            <person name="Baker S.E."/>
            <person name="Andersen M.R."/>
        </authorList>
    </citation>
    <scope>NUCLEOTIDE SEQUENCE [LARGE SCALE GENOMIC DNA]</scope>
    <source>
        <strain evidence="6 7">CBS 763.97</strain>
    </source>
</reference>
<dbReference type="PROSITE" id="PS51891">
    <property type="entry name" value="CENP_V_GFA"/>
    <property type="match status" value="1"/>
</dbReference>
<dbReference type="InterPro" id="IPR011057">
    <property type="entry name" value="Mss4-like_sf"/>
</dbReference>
<accession>A0A5N6ZYF1</accession>
<dbReference type="Pfam" id="PF04828">
    <property type="entry name" value="GFA"/>
    <property type="match status" value="1"/>
</dbReference>
<dbReference type="PANTHER" id="PTHR33337:SF40">
    <property type="entry name" value="CENP-V_GFA DOMAIN-CONTAINING PROTEIN-RELATED"/>
    <property type="match status" value="1"/>
</dbReference>
<proteinExistence type="inferred from homology"/>
<dbReference type="OrthoDB" id="406544at2759"/>
<evidence type="ECO:0000256" key="4">
    <source>
        <dbReference type="ARBA" id="ARBA00023239"/>
    </source>
</evidence>
<evidence type="ECO:0000313" key="7">
    <source>
        <dbReference type="Proteomes" id="UP000326268"/>
    </source>
</evidence>
<dbReference type="GO" id="GO:0016846">
    <property type="term" value="F:carbon-sulfur lyase activity"/>
    <property type="evidence" value="ECO:0007669"/>
    <property type="project" value="InterPro"/>
</dbReference>
<keyword evidence="4" id="KW-0456">Lyase</keyword>
<protein>
    <submittedName>
        <fullName evidence="6">DUF636 domain protein</fullName>
    </submittedName>
</protein>
<evidence type="ECO:0000313" key="6">
    <source>
        <dbReference type="EMBL" id="KAE8362445.1"/>
    </source>
</evidence>
<dbReference type="PANTHER" id="PTHR33337">
    <property type="entry name" value="GFA DOMAIN-CONTAINING PROTEIN"/>
    <property type="match status" value="1"/>
</dbReference>
<dbReference type="Gene3D" id="3.90.1590.10">
    <property type="entry name" value="glutathione-dependent formaldehyde- activating enzyme (gfa)"/>
    <property type="match status" value="1"/>
</dbReference>
<dbReference type="InterPro" id="IPR006913">
    <property type="entry name" value="CENP-V/GFA"/>
</dbReference>
<dbReference type="GeneID" id="43655107"/>
<dbReference type="SUPFAM" id="SSF51316">
    <property type="entry name" value="Mss4-like"/>
    <property type="match status" value="1"/>
</dbReference>
<evidence type="ECO:0000256" key="3">
    <source>
        <dbReference type="ARBA" id="ARBA00022833"/>
    </source>
</evidence>
<evidence type="ECO:0000256" key="1">
    <source>
        <dbReference type="ARBA" id="ARBA00005495"/>
    </source>
</evidence>
<evidence type="ECO:0000259" key="5">
    <source>
        <dbReference type="PROSITE" id="PS51891"/>
    </source>
</evidence>